<feature type="compositionally biased region" description="Basic and acidic residues" evidence="2">
    <location>
        <begin position="241"/>
        <end position="261"/>
    </location>
</feature>
<evidence type="ECO:0000256" key="1">
    <source>
        <dbReference type="SAM" id="Coils"/>
    </source>
</evidence>
<comment type="caution">
    <text evidence="3">The sequence shown here is derived from an EMBL/GenBank/DDBJ whole genome shotgun (WGS) entry which is preliminary data.</text>
</comment>
<evidence type="ECO:0000313" key="3">
    <source>
        <dbReference type="EMBL" id="TWG23588.1"/>
    </source>
</evidence>
<proteinExistence type="predicted"/>
<evidence type="ECO:0000256" key="2">
    <source>
        <dbReference type="SAM" id="MobiDB-lite"/>
    </source>
</evidence>
<evidence type="ECO:0000313" key="4">
    <source>
        <dbReference type="Proteomes" id="UP000320239"/>
    </source>
</evidence>
<keyword evidence="4" id="KW-1185">Reference proteome</keyword>
<sequence>MTNQEESPVAGEDSRAREVAAENLLTAVARYTADDGPVDLLGPVDDLLAAVAGAASEEAVVAVLDAVSAIPQRFWSHAFVGDRPDIARTMAAGLIGGLRTALYAVVRPFDRQRDLLAAEQAVTELEQAEAQAREQLEAAVQRGDIAAVMSLRADAEITIPDQLATARAKLMGLQAEAAEVRLEQAEQDFGRSVDRAGKAKAAVEAALAEVHRLTAAAAEAEQAARDAIGVRDALRADASRRRAQLQEHQAHHARQRQDRIRQLAGLTPTA</sequence>
<dbReference type="AlphaFoldDB" id="A0A561WIA2"/>
<keyword evidence="1" id="KW-0175">Coiled coil</keyword>
<protein>
    <submittedName>
        <fullName evidence="3">Uncharacterized protein</fullName>
    </submittedName>
</protein>
<feature type="region of interest" description="Disordered" evidence="2">
    <location>
        <begin position="241"/>
        <end position="270"/>
    </location>
</feature>
<feature type="coiled-coil region" evidence="1">
    <location>
        <begin position="115"/>
        <end position="223"/>
    </location>
</feature>
<name>A0A561WIA2_ACTTI</name>
<dbReference type="RefSeq" id="WP_122976838.1">
    <property type="nucleotide sequence ID" value="NZ_BOMX01000146.1"/>
</dbReference>
<reference evidence="3 4" key="1">
    <citation type="submission" date="2019-06" db="EMBL/GenBank/DDBJ databases">
        <title>Sequencing the genomes of 1000 actinobacteria strains.</title>
        <authorList>
            <person name="Klenk H.-P."/>
        </authorList>
    </citation>
    <scope>NUCLEOTIDE SEQUENCE [LARGE SCALE GENOMIC DNA]</scope>
    <source>
        <strain evidence="3 4">DSM 43866</strain>
    </source>
</reference>
<accession>A0A561WIA2</accession>
<dbReference type="EMBL" id="VIWY01000002">
    <property type="protein sequence ID" value="TWG23588.1"/>
    <property type="molecule type" value="Genomic_DNA"/>
</dbReference>
<gene>
    <name evidence="3" type="ORF">FHX34_102137</name>
</gene>
<organism evidence="3 4">
    <name type="scientific">Actinoplanes teichomyceticus</name>
    <dbReference type="NCBI Taxonomy" id="1867"/>
    <lineage>
        <taxon>Bacteria</taxon>
        <taxon>Bacillati</taxon>
        <taxon>Actinomycetota</taxon>
        <taxon>Actinomycetes</taxon>
        <taxon>Micromonosporales</taxon>
        <taxon>Micromonosporaceae</taxon>
        <taxon>Actinoplanes</taxon>
    </lineage>
</organism>
<dbReference type="Proteomes" id="UP000320239">
    <property type="component" value="Unassembled WGS sequence"/>
</dbReference>